<keyword evidence="9" id="KW-1278">Translocase</keyword>
<reference evidence="12 13" key="1">
    <citation type="submission" date="2020-08" db="EMBL/GenBank/DDBJ databases">
        <title>Genomic Encyclopedia of Type Strains, Phase IV (KMG-IV): sequencing the most valuable type-strain genomes for metagenomic binning, comparative biology and taxonomic classification.</title>
        <authorList>
            <person name="Goeker M."/>
        </authorList>
    </citation>
    <scope>NUCLEOTIDE SEQUENCE [LARGE SCALE GENOMIC DNA]</scope>
    <source>
        <strain evidence="12 13">DSM 102238</strain>
    </source>
</reference>
<dbReference type="InterPro" id="IPR003593">
    <property type="entry name" value="AAA+_ATPase"/>
</dbReference>
<evidence type="ECO:0000313" key="12">
    <source>
        <dbReference type="EMBL" id="MBB4000322.1"/>
    </source>
</evidence>
<keyword evidence="13" id="KW-1185">Reference proteome</keyword>
<evidence type="ECO:0000256" key="10">
    <source>
        <dbReference type="ARBA" id="ARBA00023136"/>
    </source>
</evidence>
<feature type="domain" description="ABC transporter" evidence="11">
    <location>
        <begin position="269"/>
        <end position="516"/>
    </location>
</feature>
<evidence type="ECO:0000256" key="6">
    <source>
        <dbReference type="ARBA" id="ARBA00022737"/>
    </source>
</evidence>
<dbReference type="PANTHER" id="PTHR43790">
    <property type="entry name" value="CARBOHYDRATE TRANSPORT ATP-BINDING PROTEIN MG119-RELATED"/>
    <property type="match status" value="1"/>
</dbReference>
<keyword evidence="5" id="KW-0762">Sugar transport</keyword>
<name>A0A7W6H889_9HYPH</name>
<dbReference type="Gene3D" id="3.40.50.300">
    <property type="entry name" value="P-loop containing nucleotide triphosphate hydrolases"/>
    <property type="match status" value="2"/>
</dbReference>
<keyword evidence="7" id="KW-0547">Nucleotide-binding</keyword>
<dbReference type="GO" id="GO:0005524">
    <property type="term" value="F:ATP binding"/>
    <property type="evidence" value="ECO:0007669"/>
    <property type="project" value="UniProtKB-KW"/>
</dbReference>
<dbReference type="GO" id="GO:0016887">
    <property type="term" value="F:ATP hydrolysis activity"/>
    <property type="evidence" value="ECO:0007669"/>
    <property type="project" value="InterPro"/>
</dbReference>
<evidence type="ECO:0000313" key="13">
    <source>
        <dbReference type="Proteomes" id="UP000542776"/>
    </source>
</evidence>
<protein>
    <submittedName>
        <fullName evidence="12">Ribose transport system ATP-binding protein</fullName>
    </submittedName>
</protein>
<keyword evidence="6" id="KW-0677">Repeat</keyword>
<dbReference type="CDD" id="cd03215">
    <property type="entry name" value="ABC_Carb_Monos_II"/>
    <property type="match status" value="1"/>
</dbReference>
<dbReference type="EMBL" id="JACIEK010000018">
    <property type="protein sequence ID" value="MBB4000322.1"/>
    <property type="molecule type" value="Genomic_DNA"/>
</dbReference>
<keyword evidence="8 12" id="KW-0067">ATP-binding</keyword>
<dbReference type="GO" id="GO:0005886">
    <property type="term" value="C:plasma membrane"/>
    <property type="evidence" value="ECO:0007669"/>
    <property type="project" value="UniProtKB-SubCell"/>
</dbReference>
<evidence type="ECO:0000256" key="3">
    <source>
        <dbReference type="ARBA" id="ARBA00022448"/>
    </source>
</evidence>
<dbReference type="AlphaFoldDB" id="A0A7W6H889"/>
<sequence>MLRPLHHLPYSRERTMTAAPLVSMTSISKTYGSINALRDVSFELRPGTVHALMGENGAGKSTLMKILAGVVHPTSGEIRRNGTPISFASPREALDAGISTVFQELSLLPNLTIAENLFLGREPRGRLGGVDKKLMERKATETLRQLDLDLDPRRLVGSLTIAERQFVEIGRGITADADVVILDEPTAALNAADVKILNRHILALKARGKGIVYISHRMEEIFRVCDTVSVLKDGRNVETVPIASVSPKQLIAMMVGRELSELFPPRATRRDPTVVLTLDGIRLTETSQPVNLKLHRGEIVALAGLEGQGQRELIRSTIGQHHPFAGAVEVKGQRIDLPVSKNSGVRHLQSLGVGFVPEDRKDEGLFLDLSVAHNVAIGLHGQRSGLNVAKGYRDKVAETIRSMAIKVASPAAAVGSLSGGNQQKAMFGRYLALGSDILLVEEPTRGVDVGAKAEMYRLLRDFTDRGGAALVLSRETLELIGLCDRLYVVHDKTIVGEMPAAGASEHAILEAALHRTDR</sequence>
<dbReference type="RefSeq" id="WP_246393477.1">
    <property type="nucleotide sequence ID" value="NZ_JACIEK010000018.1"/>
</dbReference>
<evidence type="ECO:0000256" key="4">
    <source>
        <dbReference type="ARBA" id="ARBA00022475"/>
    </source>
</evidence>
<dbReference type="CDD" id="cd03216">
    <property type="entry name" value="ABC_Carb_Monos_I"/>
    <property type="match status" value="1"/>
</dbReference>
<keyword evidence="10" id="KW-0472">Membrane</keyword>
<proteinExistence type="inferred from homology"/>
<organism evidence="12 13">
    <name type="scientific">Aureimonas pseudogalii</name>
    <dbReference type="NCBI Taxonomy" id="1744844"/>
    <lineage>
        <taxon>Bacteria</taxon>
        <taxon>Pseudomonadati</taxon>
        <taxon>Pseudomonadota</taxon>
        <taxon>Alphaproteobacteria</taxon>
        <taxon>Hyphomicrobiales</taxon>
        <taxon>Aurantimonadaceae</taxon>
        <taxon>Aureimonas</taxon>
    </lineage>
</organism>
<feature type="domain" description="ABC transporter" evidence="11">
    <location>
        <begin position="22"/>
        <end position="258"/>
    </location>
</feature>
<keyword evidence="3" id="KW-0813">Transport</keyword>
<dbReference type="PROSITE" id="PS50893">
    <property type="entry name" value="ABC_TRANSPORTER_2"/>
    <property type="match status" value="2"/>
</dbReference>
<evidence type="ECO:0000256" key="5">
    <source>
        <dbReference type="ARBA" id="ARBA00022597"/>
    </source>
</evidence>
<dbReference type="InterPro" id="IPR050107">
    <property type="entry name" value="ABC_carbohydrate_import_ATPase"/>
</dbReference>
<comment type="similarity">
    <text evidence="2">Belongs to the ABC transporter superfamily.</text>
</comment>
<dbReference type="FunFam" id="3.40.50.300:FF:000127">
    <property type="entry name" value="Ribose import ATP-binding protein RbsA"/>
    <property type="match status" value="1"/>
</dbReference>
<evidence type="ECO:0000256" key="1">
    <source>
        <dbReference type="ARBA" id="ARBA00004202"/>
    </source>
</evidence>
<evidence type="ECO:0000256" key="7">
    <source>
        <dbReference type="ARBA" id="ARBA00022741"/>
    </source>
</evidence>
<evidence type="ECO:0000256" key="2">
    <source>
        <dbReference type="ARBA" id="ARBA00005417"/>
    </source>
</evidence>
<keyword evidence="4" id="KW-1003">Cell membrane</keyword>
<dbReference type="PANTHER" id="PTHR43790:SF9">
    <property type="entry name" value="GALACTOFURANOSE TRANSPORTER ATP-BINDING PROTEIN YTFR"/>
    <property type="match status" value="1"/>
</dbReference>
<evidence type="ECO:0000256" key="9">
    <source>
        <dbReference type="ARBA" id="ARBA00022967"/>
    </source>
</evidence>
<dbReference type="Pfam" id="PF00005">
    <property type="entry name" value="ABC_tran"/>
    <property type="match status" value="2"/>
</dbReference>
<comment type="subcellular location">
    <subcellularLocation>
        <location evidence="1">Cell membrane</location>
        <topology evidence="1">Peripheral membrane protein</topology>
    </subcellularLocation>
</comment>
<dbReference type="InterPro" id="IPR003439">
    <property type="entry name" value="ABC_transporter-like_ATP-bd"/>
</dbReference>
<gene>
    <name evidence="12" type="ORF">GGR04_004199</name>
</gene>
<comment type="caution">
    <text evidence="12">The sequence shown here is derived from an EMBL/GenBank/DDBJ whole genome shotgun (WGS) entry which is preliminary data.</text>
</comment>
<dbReference type="InterPro" id="IPR027417">
    <property type="entry name" value="P-loop_NTPase"/>
</dbReference>
<dbReference type="PROSITE" id="PS00211">
    <property type="entry name" value="ABC_TRANSPORTER_1"/>
    <property type="match status" value="1"/>
</dbReference>
<dbReference type="InterPro" id="IPR017871">
    <property type="entry name" value="ABC_transporter-like_CS"/>
</dbReference>
<evidence type="ECO:0000256" key="8">
    <source>
        <dbReference type="ARBA" id="ARBA00022840"/>
    </source>
</evidence>
<dbReference type="SUPFAM" id="SSF52540">
    <property type="entry name" value="P-loop containing nucleoside triphosphate hydrolases"/>
    <property type="match status" value="2"/>
</dbReference>
<accession>A0A7W6H889</accession>
<evidence type="ECO:0000259" key="11">
    <source>
        <dbReference type="PROSITE" id="PS50893"/>
    </source>
</evidence>
<dbReference type="SMART" id="SM00382">
    <property type="entry name" value="AAA"/>
    <property type="match status" value="2"/>
</dbReference>
<dbReference type="Proteomes" id="UP000542776">
    <property type="component" value="Unassembled WGS sequence"/>
</dbReference>